<keyword evidence="4" id="KW-0101">Branched-chain amino acid catabolism</keyword>
<keyword evidence="5 8" id="KW-0285">Flavoprotein</keyword>
<keyword evidence="7 8" id="KW-0560">Oxidoreductase</keyword>
<evidence type="ECO:0000256" key="8">
    <source>
        <dbReference type="RuleBase" id="RU362125"/>
    </source>
</evidence>
<dbReference type="AlphaFoldDB" id="A0A378SHZ5"/>
<feature type="domain" description="Acyl-CoA dehydrogenase/oxidase C-terminal" evidence="9">
    <location>
        <begin position="231"/>
        <end position="379"/>
    </location>
</feature>
<dbReference type="InterPro" id="IPR009100">
    <property type="entry name" value="AcylCoA_DH/oxidase_NM_dom_sf"/>
</dbReference>
<protein>
    <submittedName>
        <fullName evidence="12">Acyl-CoA dehydrogenase domain-containing protein</fullName>
        <ecNumber evidence="12">1.3.8.1</ecNumber>
    </submittedName>
</protein>
<organism evidence="12 13">
    <name type="scientific">Mycolicibacterium gilvum</name>
    <dbReference type="NCBI Taxonomy" id="1804"/>
    <lineage>
        <taxon>Bacteria</taxon>
        <taxon>Bacillati</taxon>
        <taxon>Actinomycetota</taxon>
        <taxon>Actinomycetes</taxon>
        <taxon>Mycobacteriales</taxon>
        <taxon>Mycobacteriaceae</taxon>
        <taxon>Mycolicibacterium</taxon>
    </lineage>
</organism>
<gene>
    <name evidence="12" type="ORF">NCTC10742_01205</name>
</gene>
<evidence type="ECO:0000259" key="10">
    <source>
        <dbReference type="Pfam" id="PF02770"/>
    </source>
</evidence>
<dbReference type="PIRSF" id="PIRSF016578">
    <property type="entry name" value="HsaA"/>
    <property type="match status" value="1"/>
</dbReference>
<dbReference type="PROSITE" id="PS00072">
    <property type="entry name" value="ACYL_COA_DH_1"/>
    <property type="match status" value="1"/>
</dbReference>
<dbReference type="PANTHER" id="PTHR43831:SF1">
    <property type="entry name" value="ISOBUTYRYL-COA DEHYDROGENASE, MITOCHONDRIAL"/>
    <property type="match status" value="1"/>
</dbReference>
<dbReference type="InterPro" id="IPR009075">
    <property type="entry name" value="AcylCo_DH/oxidase_C"/>
</dbReference>
<evidence type="ECO:0000313" key="12">
    <source>
        <dbReference type="EMBL" id="STZ41995.1"/>
    </source>
</evidence>
<dbReference type="InterPro" id="IPR036250">
    <property type="entry name" value="AcylCo_DH-like_C"/>
</dbReference>
<dbReference type="SUPFAM" id="SSF56645">
    <property type="entry name" value="Acyl-CoA dehydrogenase NM domain-like"/>
    <property type="match status" value="1"/>
</dbReference>
<evidence type="ECO:0000256" key="4">
    <source>
        <dbReference type="ARBA" id="ARBA00022456"/>
    </source>
</evidence>
<keyword evidence="6 8" id="KW-0274">FAD</keyword>
<feature type="domain" description="Acyl-CoA oxidase/dehydrogenase middle" evidence="10">
    <location>
        <begin position="123"/>
        <end position="214"/>
    </location>
</feature>
<dbReference type="InterPro" id="IPR046373">
    <property type="entry name" value="Acyl-CoA_Oxase/DH_mid-dom_sf"/>
</dbReference>
<dbReference type="InterPro" id="IPR006089">
    <property type="entry name" value="Acyl-CoA_DH_CS"/>
</dbReference>
<dbReference type="EC" id="1.3.8.1" evidence="12"/>
<evidence type="ECO:0000256" key="3">
    <source>
        <dbReference type="ARBA" id="ARBA00009347"/>
    </source>
</evidence>
<dbReference type="Pfam" id="PF00441">
    <property type="entry name" value="Acyl-CoA_dh_1"/>
    <property type="match status" value="1"/>
</dbReference>
<dbReference type="Pfam" id="PF02771">
    <property type="entry name" value="Acyl-CoA_dh_N"/>
    <property type="match status" value="1"/>
</dbReference>
<dbReference type="Gene3D" id="2.40.110.10">
    <property type="entry name" value="Butyryl-CoA Dehydrogenase, subunit A, domain 2"/>
    <property type="match status" value="1"/>
</dbReference>
<dbReference type="GO" id="GO:0050660">
    <property type="term" value="F:flavin adenine dinucleotide binding"/>
    <property type="evidence" value="ECO:0007669"/>
    <property type="project" value="InterPro"/>
</dbReference>
<dbReference type="PANTHER" id="PTHR43831">
    <property type="entry name" value="ISOBUTYRYL-COA DEHYDROGENASE"/>
    <property type="match status" value="1"/>
</dbReference>
<dbReference type="GO" id="GO:0016937">
    <property type="term" value="F:short-chain fatty acyl-CoA dehydrogenase activity"/>
    <property type="evidence" value="ECO:0007669"/>
    <property type="project" value="UniProtKB-EC"/>
</dbReference>
<dbReference type="InterPro" id="IPR006091">
    <property type="entry name" value="Acyl-CoA_Oxase/DH_mid-dom"/>
</dbReference>
<evidence type="ECO:0000256" key="5">
    <source>
        <dbReference type="ARBA" id="ARBA00022630"/>
    </source>
</evidence>
<sequence>MDYFGLDDDDRVIAETAAAFAEKRLAPHALEWDETHHFPVDVLREAAELGMAAIYCGEDAGGSGLRRIDAVRIFEKLSTADPTVAAFLSIHNMCAWMVDSFGTEEQRKLWVPKLASMDAIASYCLTEPGAGSDASALRTKAVRSGDEYVLDGVKQFISGAGTSDVYIVMARTGSDGPKGISAFVVPKDTPGLSFGTDEVKMGWNAQPTRQVILEGARVPADALLGGPDGEGTGFGIAMKGLNGGRINIAACSLGGAQAAYDKTVSYLADRQAFGGSLLDEPTIRFTLADMATALETSRALLWRAATALDNDHPDRVELCAMAKRYVTDACFEVADQALQLHGGYGYLREYGLEKIVRDLRVHRILEGTNEIMRVVIGRSAASRARAS</sequence>
<dbReference type="FunFam" id="1.20.140.10:FF:000001">
    <property type="entry name" value="Acyl-CoA dehydrogenase"/>
    <property type="match status" value="1"/>
</dbReference>
<comment type="cofactor">
    <cofactor evidence="1 8">
        <name>FAD</name>
        <dbReference type="ChEBI" id="CHEBI:57692"/>
    </cofactor>
</comment>
<dbReference type="RefSeq" id="WP_115326733.1">
    <property type="nucleotide sequence ID" value="NZ_JACKST010000147.1"/>
</dbReference>
<evidence type="ECO:0000256" key="2">
    <source>
        <dbReference type="ARBA" id="ARBA00005109"/>
    </source>
</evidence>
<dbReference type="Proteomes" id="UP000254291">
    <property type="component" value="Unassembled WGS sequence"/>
</dbReference>
<name>A0A378SHZ5_9MYCO</name>
<dbReference type="EMBL" id="UGQM01000001">
    <property type="protein sequence ID" value="STZ41995.1"/>
    <property type="molecule type" value="Genomic_DNA"/>
</dbReference>
<dbReference type="FunFam" id="2.40.110.10:FF:000001">
    <property type="entry name" value="Acyl-CoA dehydrogenase, mitochondrial"/>
    <property type="match status" value="1"/>
</dbReference>
<comment type="similarity">
    <text evidence="3 8">Belongs to the acyl-CoA dehydrogenase family.</text>
</comment>
<reference evidence="12 13" key="1">
    <citation type="submission" date="2018-06" db="EMBL/GenBank/DDBJ databases">
        <authorList>
            <consortium name="Pathogen Informatics"/>
            <person name="Doyle S."/>
        </authorList>
    </citation>
    <scope>NUCLEOTIDE SEQUENCE [LARGE SCALE GENOMIC DNA]</scope>
    <source>
        <strain evidence="12 13">NCTC10742</strain>
    </source>
</reference>
<dbReference type="SUPFAM" id="SSF47203">
    <property type="entry name" value="Acyl-CoA dehydrogenase C-terminal domain-like"/>
    <property type="match status" value="1"/>
</dbReference>
<dbReference type="Pfam" id="PF02770">
    <property type="entry name" value="Acyl-CoA_dh_M"/>
    <property type="match status" value="1"/>
</dbReference>
<dbReference type="InterPro" id="IPR013786">
    <property type="entry name" value="AcylCoA_DH/ox_N"/>
</dbReference>
<evidence type="ECO:0000256" key="1">
    <source>
        <dbReference type="ARBA" id="ARBA00001974"/>
    </source>
</evidence>
<comment type="pathway">
    <text evidence="2">Amino-acid degradation; L-valine degradation.</text>
</comment>
<evidence type="ECO:0000259" key="9">
    <source>
        <dbReference type="Pfam" id="PF00441"/>
    </source>
</evidence>
<dbReference type="Gene3D" id="1.10.540.10">
    <property type="entry name" value="Acyl-CoA dehydrogenase/oxidase, N-terminal domain"/>
    <property type="match status" value="1"/>
</dbReference>
<dbReference type="PROSITE" id="PS00073">
    <property type="entry name" value="ACYL_COA_DH_2"/>
    <property type="match status" value="1"/>
</dbReference>
<evidence type="ECO:0000259" key="11">
    <source>
        <dbReference type="Pfam" id="PF02771"/>
    </source>
</evidence>
<evidence type="ECO:0000313" key="13">
    <source>
        <dbReference type="Proteomes" id="UP000254291"/>
    </source>
</evidence>
<accession>A0A378SHZ5</accession>
<dbReference type="Gene3D" id="1.20.140.10">
    <property type="entry name" value="Butyryl-CoA Dehydrogenase, subunit A, domain 3"/>
    <property type="match status" value="1"/>
</dbReference>
<evidence type="ECO:0000256" key="7">
    <source>
        <dbReference type="ARBA" id="ARBA00023002"/>
    </source>
</evidence>
<dbReference type="InterPro" id="IPR052547">
    <property type="entry name" value="Mito_Isobutyryl-CoADH"/>
</dbReference>
<feature type="domain" description="Acyl-CoA dehydrogenase/oxidase N-terminal" evidence="11">
    <location>
        <begin position="8"/>
        <end position="117"/>
    </location>
</feature>
<dbReference type="InterPro" id="IPR037069">
    <property type="entry name" value="AcylCoA_DH/ox_N_sf"/>
</dbReference>
<proteinExistence type="inferred from homology"/>
<dbReference type="GO" id="GO:0009083">
    <property type="term" value="P:branched-chain amino acid catabolic process"/>
    <property type="evidence" value="ECO:0007669"/>
    <property type="project" value="UniProtKB-KW"/>
</dbReference>
<evidence type="ECO:0000256" key="6">
    <source>
        <dbReference type="ARBA" id="ARBA00022827"/>
    </source>
</evidence>